<sequence length="125" mass="14197">MAPAVPGIYHSKTTIFQVSRRRSGIPLPYLEMSQRRVLVVATNSTDGAEDEATVYGYRMTSLPSFRLGFRILGFLGFRTLKNSILNLFFVPRRISLLKKFPRRKRTKIGRSPKKTKGLPDDHGSL</sequence>
<evidence type="ECO:0000313" key="3">
    <source>
        <dbReference type="Proteomes" id="UP000886998"/>
    </source>
</evidence>
<gene>
    <name evidence="2" type="ORF">TNIN_430341</name>
</gene>
<feature type="region of interest" description="Disordered" evidence="1">
    <location>
        <begin position="105"/>
        <end position="125"/>
    </location>
</feature>
<proteinExistence type="predicted"/>
<dbReference type="EMBL" id="BMAV01028027">
    <property type="protein sequence ID" value="GFS64356.1"/>
    <property type="molecule type" value="Genomic_DNA"/>
</dbReference>
<keyword evidence="3" id="KW-1185">Reference proteome</keyword>
<evidence type="ECO:0000256" key="1">
    <source>
        <dbReference type="SAM" id="MobiDB-lite"/>
    </source>
</evidence>
<organism evidence="2 3">
    <name type="scientific">Trichonephila inaurata madagascariensis</name>
    <dbReference type="NCBI Taxonomy" id="2747483"/>
    <lineage>
        <taxon>Eukaryota</taxon>
        <taxon>Metazoa</taxon>
        <taxon>Ecdysozoa</taxon>
        <taxon>Arthropoda</taxon>
        <taxon>Chelicerata</taxon>
        <taxon>Arachnida</taxon>
        <taxon>Araneae</taxon>
        <taxon>Araneomorphae</taxon>
        <taxon>Entelegynae</taxon>
        <taxon>Araneoidea</taxon>
        <taxon>Nephilidae</taxon>
        <taxon>Trichonephila</taxon>
        <taxon>Trichonephila inaurata</taxon>
    </lineage>
</organism>
<evidence type="ECO:0000313" key="2">
    <source>
        <dbReference type="EMBL" id="GFS64356.1"/>
    </source>
</evidence>
<protein>
    <submittedName>
        <fullName evidence="2">Uncharacterized protein</fullName>
    </submittedName>
</protein>
<reference evidence="2" key="1">
    <citation type="submission" date="2020-08" db="EMBL/GenBank/DDBJ databases">
        <title>Multicomponent nature underlies the extraordinary mechanical properties of spider dragline silk.</title>
        <authorList>
            <person name="Kono N."/>
            <person name="Nakamura H."/>
            <person name="Mori M."/>
            <person name="Yoshida Y."/>
            <person name="Ohtoshi R."/>
            <person name="Malay A.D."/>
            <person name="Moran D.A.P."/>
            <person name="Tomita M."/>
            <person name="Numata K."/>
            <person name="Arakawa K."/>
        </authorList>
    </citation>
    <scope>NUCLEOTIDE SEQUENCE</scope>
</reference>
<dbReference type="Proteomes" id="UP000886998">
    <property type="component" value="Unassembled WGS sequence"/>
</dbReference>
<feature type="compositionally biased region" description="Basic residues" evidence="1">
    <location>
        <begin position="105"/>
        <end position="116"/>
    </location>
</feature>
<accession>A0A8X6IXC6</accession>
<dbReference type="AlphaFoldDB" id="A0A8X6IXC6"/>
<comment type="caution">
    <text evidence="2">The sequence shown here is derived from an EMBL/GenBank/DDBJ whole genome shotgun (WGS) entry which is preliminary data.</text>
</comment>
<name>A0A8X6IXC6_9ARAC</name>